<accession>A0A6A6DK37</accession>
<dbReference type="EMBL" id="ML994662">
    <property type="protein sequence ID" value="KAF2179897.1"/>
    <property type="molecule type" value="Genomic_DNA"/>
</dbReference>
<name>A0A6A6DK37_9PEZI</name>
<evidence type="ECO:0000313" key="2">
    <source>
        <dbReference type="Proteomes" id="UP000800200"/>
    </source>
</evidence>
<dbReference type="AlphaFoldDB" id="A0A6A6DK37"/>
<reference evidence="1" key="1">
    <citation type="journal article" date="2020" name="Stud. Mycol.">
        <title>101 Dothideomycetes genomes: a test case for predicting lifestyles and emergence of pathogens.</title>
        <authorList>
            <person name="Haridas S."/>
            <person name="Albert R."/>
            <person name="Binder M."/>
            <person name="Bloem J."/>
            <person name="Labutti K."/>
            <person name="Salamov A."/>
            <person name="Andreopoulos B."/>
            <person name="Baker S."/>
            <person name="Barry K."/>
            <person name="Bills G."/>
            <person name="Bluhm B."/>
            <person name="Cannon C."/>
            <person name="Castanera R."/>
            <person name="Culley D."/>
            <person name="Daum C."/>
            <person name="Ezra D."/>
            <person name="Gonzalez J."/>
            <person name="Henrissat B."/>
            <person name="Kuo A."/>
            <person name="Liang C."/>
            <person name="Lipzen A."/>
            <person name="Lutzoni F."/>
            <person name="Magnuson J."/>
            <person name="Mondo S."/>
            <person name="Nolan M."/>
            <person name="Ohm R."/>
            <person name="Pangilinan J."/>
            <person name="Park H.-J."/>
            <person name="Ramirez L."/>
            <person name="Alfaro M."/>
            <person name="Sun H."/>
            <person name="Tritt A."/>
            <person name="Yoshinaga Y."/>
            <person name="Zwiers L.-H."/>
            <person name="Turgeon B."/>
            <person name="Goodwin S."/>
            <person name="Spatafora J."/>
            <person name="Crous P."/>
            <person name="Grigoriev I."/>
        </authorList>
    </citation>
    <scope>NUCLEOTIDE SEQUENCE</scope>
    <source>
        <strain evidence="1">CBS 207.26</strain>
    </source>
</reference>
<sequence>MQSAYAIYNPYPIRRDIAEDDDDPSFAIGDEFAQPVEPPEDVDMIEIMANLTLFTSGNNQGKPLGAREVKMVATLPMYPKILPDGYTVVVPIAISDGEIPLREEVLRRATQFQYSKASIYTNRLTISLFFNNRPAIRYKYKCTGIKASKIIEKQKL</sequence>
<keyword evidence="2" id="KW-1185">Reference proteome</keyword>
<evidence type="ECO:0000313" key="1">
    <source>
        <dbReference type="EMBL" id="KAF2179897.1"/>
    </source>
</evidence>
<protein>
    <submittedName>
        <fullName evidence="1">Uncharacterized protein</fullName>
    </submittedName>
</protein>
<organism evidence="1 2">
    <name type="scientific">Zopfia rhizophila CBS 207.26</name>
    <dbReference type="NCBI Taxonomy" id="1314779"/>
    <lineage>
        <taxon>Eukaryota</taxon>
        <taxon>Fungi</taxon>
        <taxon>Dikarya</taxon>
        <taxon>Ascomycota</taxon>
        <taxon>Pezizomycotina</taxon>
        <taxon>Dothideomycetes</taxon>
        <taxon>Dothideomycetes incertae sedis</taxon>
        <taxon>Zopfiaceae</taxon>
        <taxon>Zopfia</taxon>
    </lineage>
</organism>
<proteinExistence type="predicted"/>
<gene>
    <name evidence="1" type="ORF">K469DRAFT_797848</name>
</gene>
<dbReference type="Proteomes" id="UP000800200">
    <property type="component" value="Unassembled WGS sequence"/>
</dbReference>